<sequence>MVQLEEQDVQDALRFAREDLKWSAASLKQLEEGLRANGWPPDETPQAFTGVLHYMVPDLDRQYELISKMERTGKTYQRPMPAFLMRLGPEGVYLSSLMSRPSPWALMLKSLSCPGTPSRSQYRLRCGISR</sequence>
<protein>
    <submittedName>
        <fullName evidence="1">Uncharacterized protein</fullName>
    </submittedName>
</protein>
<keyword evidence="2" id="KW-1185">Reference proteome</keyword>
<reference evidence="1 2" key="1">
    <citation type="journal article" date="2024" name="Nat. Commun.">
        <title>Phylogenomics reveals the evolutionary origins of lichenization in chlorophyte algae.</title>
        <authorList>
            <person name="Puginier C."/>
            <person name="Libourel C."/>
            <person name="Otte J."/>
            <person name="Skaloud P."/>
            <person name="Haon M."/>
            <person name="Grisel S."/>
            <person name="Petersen M."/>
            <person name="Berrin J.G."/>
            <person name="Delaux P.M."/>
            <person name="Dal Grande F."/>
            <person name="Keller J."/>
        </authorList>
    </citation>
    <scope>NUCLEOTIDE SEQUENCE [LARGE SCALE GENOMIC DNA]</scope>
    <source>
        <strain evidence="1 2">SAG 2043</strain>
    </source>
</reference>
<dbReference type="EMBL" id="JALJOR010000002">
    <property type="protein sequence ID" value="KAK9824393.1"/>
    <property type="molecule type" value="Genomic_DNA"/>
</dbReference>
<dbReference type="Proteomes" id="UP001489004">
    <property type="component" value="Unassembled WGS sequence"/>
</dbReference>
<evidence type="ECO:0000313" key="2">
    <source>
        <dbReference type="Proteomes" id="UP001489004"/>
    </source>
</evidence>
<comment type="caution">
    <text evidence="1">The sequence shown here is derived from an EMBL/GenBank/DDBJ whole genome shotgun (WGS) entry which is preliminary data.</text>
</comment>
<evidence type="ECO:0000313" key="1">
    <source>
        <dbReference type="EMBL" id="KAK9824393.1"/>
    </source>
</evidence>
<gene>
    <name evidence="1" type="ORF">WJX72_009967</name>
</gene>
<proteinExistence type="predicted"/>
<accession>A0AAW1QSK1</accession>
<dbReference type="AlphaFoldDB" id="A0AAW1QSK1"/>
<name>A0AAW1QSK1_9CHLO</name>
<organism evidence="1 2">
    <name type="scientific">[Myrmecia] bisecta</name>
    <dbReference type="NCBI Taxonomy" id="41462"/>
    <lineage>
        <taxon>Eukaryota</taxon>
        <taxon>Viridiplantae</taxon>
        <taxon>Chlorophyta</taxon>
        <taxon>core chlorophytes</taxon>
        <taxon>Trebouxiophyceae</taxon>
        <taxon>Trebouxiales</taxon>
        <taxon>Trebouxiaceae</taxon>
        <taxon>Myrmecia</taxon>
    </lineage>
</organism>